<evidence type="ECO:0000313" key="3">
    <source>
        <dbReference type="EMBL" id="MBM9504356.1"/>
    </source>
</evidence>
<evidence type="ECO:0008006" key="5">
    <source>
        <dbReference type="Google" id="ProtNLM"/>
    </source>
</evidence>
<reference evidence="3 4" key="1">
    <citation type="submission" date="2021-01" db="EMBL/GenBank/DDBJ databases">
        <title>Streptomyces acididurans sp. nov., isolated from a peat swamp forest soil.</title>
        <authorList>
            <person name="Chantavorakit T."/>
            <person name="Duangmal K."/>
        </authorList>
    </citation>
    <scope>NUCLEOTIDE SEQUENCE [LARGE SCALE GENOMIC DNA]</scope>
    <source>
        <strain evidence="3 4">KK5PA1</strain>
    </source>
</reference>
<keyword evidence="1" id="KW-0456">Lyase</keyword>
<dbReference type="InterPro" id="IPR034686">
    <property type="entry name" value="Terpene_cyclase-like_2"/>
</dbReference>
<sequence length="361" mass="39280">MADISRTAPPPPGPGIAAARARHLAWVRRFGLIGDERHAARYARWRITELGALTYPAASGADLDVTVDTLGWFTLLDDQYDGTRRFRAGELADLRDELMDRMTGRATGPSRVPLVRAWADLGPRILAGMSPRWQARAAASWRELLDACVVEADLTAEGPRAVETYLTVRRAAVMGDFASVLLERAARCELPDPVWEDPHIARVRLCVADVALLLNDRNSLPRELARGDDVNLAVVLHKVRGLSVPQALEELRTRERDAVAQLAAERQAFLDSHRARPTVPPGPDAVTRFLAGAQDMVTGLRAWYATTGRYAGPETALGAAGDVADILTPLPRSAAAPADGGRGPARARPPEQPWTPPYRPD</sequence>
<feature type="region of interest" description="Disordered" evidence="2">
    <location>
        <begin position="330"/>
        <end position="361"/>
    </location>
</feature>
<dbReference type="SFLD" id="SFLDS00005">
    <property type="entry name" value="Isoprenoid_Synthase_Type_I"/>
    <property type="match status" value="1"/>
</dbReference>
<protein>
    <recommendedName>
        <fullName evidence="5">Terpene synthase</fullName>
    </recommendedName>
</protein>
<name>A0ABS2TPD5_9ACTN</name>
<evidence type="ECO:0000256" key="1">
    <source>
        <dbReference type="ARBA" id="ARBA00023239"/>
    </source>
</evidence>
<dbReference type="SUPFAM" id="SSF48576">
    <property type="entry name" value="Terpenoid synthases"/>
    <property type="match status" value="1"/>
</dbReference>
<accession>A0ABS2TPD5</accession>
<proteinExistence type="predicted"/>
<dbReference type="Gene3D" id="1.10.600.10">
    <property type="entry name" value="Farnesyl Diphosphate Synthase"/>
    <property type="match status" value="1"/>
</dbReference>
<evidence type="ECO:0000256" key="2">
    <source>
        <dbReference type="SAM" id="MobiDB-lite"/>
    </source>
</evidence>
<dbReference type="Proteomes" id="UP000749040">
    <property type="component" value="Unassembled WGS sequence"/>
</dbReference>
<dbReference type="EMBL" id="JADKYB010000003">
    <property type="protein sequence ID" value="MBM9504356.1"/>
    <property type="molecule type" value="Genomic_DNA"/>
</dbReference>
<gene>
    <name evidence="3" type="ORF">ITX44_07365</name>
</gene>
<comment type="caution">
    <text evidence="3">The sequence shown here is derived from an EMBL/GenBank/DDBJ whole genome shotgun (WGS) entry which is preliminary data.</text>
</comment>
<dbReference type="RefSeq" id="WP_205356207.1">
    <property type="nucleotide sequence ID" value="NZ_JADKYB010000003.1"/>
</dbReference>
<dbReference type="Pfam" id="PF19086">
    <property type="entry name" value="Terpene_syn_C_2"/>
    <property type="match status" value="1"/>
</dbReference>
<evidence type="ECO:0000313" key="4">
    <source>
        <dbReference type="Proteomes" id="UP000749040"/>
    </source>
</evidence>
<keyword evidence="4" id="KW-1185">Reference proteome</keyword>
<dbReference type="SFLD" id="SFLDG01020">
    <property type="entry name" value="Terpene_Cyclase_Like_2"/>
    <property type="match status" value="1"/>
</dbReference>
<dbReference type="InterPro" id="IPR008949">
    <property type="entry name" value="Isoprenoid_synthase_dom_sf"/>
</dbReference>
<organism evidence="3 4">
    <name type="scientific">Actinacidiphila acididurans</name>
    <dbReference type="NCBI Taxonomy" id="2784346"/>
    <lineage>
        <taxon>Bacteria</taxon>
        <taxon>Bacillati</taxon>
        <taxon>Actinomycetota</taxon>
        <taxon>Actinomycetes</taxon>
        <taxon>Kitasatosporales</taxon>
        <taxon>Streptomycetaceae</taxon>
        <taxon>Actinacidiphila</taxon>
    </lineage>
</organism>
<feature type="compositionally biased region" description="Pro residues" evidence="2">
    <location>
        <begin position="350"/>
        <end position="361"/>
    </location>
</feature>